<feature type="transmembrane region" description="Helical" evidence="1">
    <location>
        <begin position="24"/>
        <end position="47"/>
    </location>
</feature>
<comment type="caution">
    <text evidence="2">The sequence shown here is derived from an EMBL/GenBank/DDBJ whole genome shotgun (WGS) entry which is preliminary data.</text>
</comment>
<dbReference type="EMBL" id="PFRH01000160">
    <property type="protein sequence ID" value="PJC51967.1"/>
    <property type="molecule type" value="Genomic_DNA"/>
</dbReference>
<accession>A0A2M8F8B4</accession>
<evidence type="ECO:0000256" key="1">
    <source>
        <dbReference type="SAM" id="Phobius"/>
    </source>
</evidence>
<dbReference type="Proteomes" id="UP000231456">
    <property type="component" value="Unassembled WGS sequence"/>
</dbReference>
<protein>
    <submittedName>
        <fullName evidence="2">Uncharacterized protein</fullName>
    </submittedName>
</protein>
<evidence type="ECO:0000313" key="3">
    <source>
        <dbReference type="Proteomes" id="UP000231456"/>
    </source>
</evidence>
<organism evidence="2 3">
    <name type="scientific">Candidatus Magasanikbacteria bacterium CG_4_9_14_0_2_um_filter_42_11</name>
    <dbReference type="NCBI Taxonomy" id="1974643"/>
    <lineage>
        <taxon>Bacteria</taxon>
        <taxon>Candidatus Magasanikiibacteriota</taxon>
    </lineage>
</organism>
<evidence type="ECO:0000313" key="2">
    <source>
        <dbReference type="EMBL" id="PJC51967.1"/>
    </source>
</evidence>
<feature type="transmembrane region" description="Helical" evidence="1">
    <location>
        <begin position="54"/>
        <end position="75"/>
    </location>
</feature>
<name>A0A2M8F8B4_9BACT</name>
<keyword evidence="1" id="KW-0472">Membrane</keyword>
<dbReference type="AlphaFoldDB" id="A0A2M8F8B4"/>
<sequence length="123" mass="13700">MISLSLKDFDILSTCAAFINSGSFIYITIFGSITILTAIIIFLFYTITKKRISLFMKSFIVLLAIVGICTIVKYVPFGEGETVHGCGTLTDTGIYYKGIKVMPTDPIPVYRTDVLLIKHKVIY</sequence>
<keyword evidence="1" id="KW-0812">Transmembrane</keyword>
<proteinExistence type="predicted"/>
<gene>
    <name evidence="2" type="ORF">CO030_05355</name>
</gene>
<reference evidence="3" key="1">
    <citation type="submission" date="2017-09" db="EMBL/GenBank/DDBJ databases">
        <title>Depth-based differentiation of microbial function through sediment-hosted aquifers and enrichment of novel symbionts in the deep terrestrial subsurface.</title>
        <authorList>
            <person name="Probst A.J."/>
            <person name="Ladd B."/>
            <person name="Jarett J.K."/>
            <person name="Geller-Mcgrath D.E."/>
            <person name="Sieber C.M.K."/>
            <person name="Emerson J.B."/>
            <person name="Anantharaman K."/>
            <person name="Thomas B.C."/>
            <person name="Malmstrom R."/>
            <person name="Stieglmeier M."/>
            <person name="Klingl A."/>
            <person name="Woyke T."/>
            <person name="Ryan C.M."/>
            <person name="Banfield J.F."/>
        </authorList>
    </citation>
    <scope>NUCLEOTIDE SEQUENCE [LARGE SCALE GENOMIC DNA]</scope>
</reference>
<keyword evidence="1" id="KW-1133">Transmembrane helix</keyword>